<dbReference type="Pfam" id="PF14206">
    <property type="entry name" value="Cys_rich_CPCC"/>
    <property type="match status" value="1"/>
</dbReference>
<evidence type="ECO:0000313" key="3">
    <source>
        <dbReference type="EMBL" id="MBK1704592.1"/>
    </source>
</evidence>
<dbReference type="AlphaFoldDB" id="A0AAJ0U4C6"/>
<feature type="domain" description="Cysteine-rich CPCC" evidence="2">
    <location>
        <begin position="7"/>
        <end position="79"/>
    </location>
</feature>
<reference evidence="3" key="1">
    <citation type="submission" date="2017-08" db="EMBL/GenBank/DDBJ databases">
        <authorList>
            <person name="Imhoff J.F."/>
            <person name="Rahn T."/>
            <person name="Kuenzel S."/>
            <person name="Neulinger S.C."/>
        </authorList>
    </citation>
    <scope>NUCLEOTIDE SEQUENCE</scope>
    <source>
        <strain evidence="3">DSM 11080</strain>
    </source>
</reference>
<keyword evidence="4" id="KW-1185">Reference proteome</keyword>
<evidence type="ECO:0000256" key="1">
    <source>
        <dbReference type="SAM" id="MobiDB-lite"/>
    </source>
</evidence>
<dbReference type="RefSeq" id="WP_200345799.1">
    <property type="nucleotide sequence ID" value="NZ_NRSJ01000012.1"/>
</dbReference>
<comment type="caution">
    <text evidence="3">The sequence shown here is derived from an EMBL/GenBank/DDBJ whole genome shotgun (WGS) entry which is preliminary data.</text>
</comment>
<organism evidence="3 4">
    <name type="scientific">Halochromatium glycolicum</name>
    <dbReference type="NCBI Taxonomy" id="85075"/>
    <lineage>
        <taxon>Bacteria</taxon>
        <taxon>Pseudomonadati</taxon>
        <taxon>Pseudomonadota</taxon>
        <taxon>Gammaproteobacteria</taxon>
        <taxon>Chromatiales</taxon>
        <taxon>Chromatiaceae</taxon>
        <taxon>Halochromatium</taxon>
    </lineage>
</organism>
<feature type="region of interest" description="Disordered" evidence="1">
    <location>
        <begin position="62"/>
        <end position="106"/>
    </location>
</feature>
<dbReference type="InterPro" id="IPR025983">
    <property type="entry name" value="Cys_rich_CPCC"/>
</dbReference>
<proteinExistence type="predicted"/>
<name>A0AAJ0U4C6_9GAMM</name>
<sequence length="131" mass="15111">MHAAEKFPCPCCGHLVHDQVPGSHQVCPICGWEDDLSQLRFPEMPGSSNTVSLAEAQQNYQDYGASERRNRGATRKPVDGEPVEQEWRPLDRAQDNVEQPRRGVGYGDSYPWPDTTVLYYWRRTYWRRLAS</sequence>
<gene>
    <name evidence="3" type="ORF">CKO40_08595</name>
</gene>
<dbReference type="EMBL" id="NRSJ01000012">
    <property type="protein sequence ID" value="MBK1704592.1"/>
    <property type="molecule type" value="Genomic_DNA"/>
</dbReference>
<accession>A0AAJ0U4C6</accession>
<reference evidence="3" key="2">
    <citation type="journal article" date="2020" name="Microorganisms">
        <title>Osmotic Adaptation and Compatible Solute Biosynthesis of Phototrophic Bacteria as Revealed from Genome Analyses.</title>
        <authorList>
            <person name="Imhoff J.F."/>
            <person name="Rahn T."/>
            <person name="Kunzel S."/>
            <person name="Keller A."/>
            <person name="Neulinger S.C."/>
        </authorList>
    </citation>
    <scope>NUCLEOTIDE SEQUENCE</scope>
    <source>
        <strain evidence="3">DSM 11080</strain>
    </source>
</reference>
<evidence type="ECO:0000313" key="4">
    <source>
        <dbReference type="Proteomes" id="UP001296776"/>
    </source>
</evidence>
<feature type="compositionally biased region" description="Basic and acidic residues" evidence="1">
    <location>
        <begin position="85"/>
        <end position="101"/>
    </location>
</feature>
<protein>
    <submittedName>
        <fullName evidence="3">Hydrolase</fullName>
    </submittedName>
</protein>
<dbReference type="Proteomes" id="UP001296776">
    <property type="component" value="Unassembled WGS sequence"/>
</dbReference>
<keyword evidence="3" id="KW-0378">Hydrolase</keyword>
<evidence type="ECO:0000259" key="2">
    <source>
        <dbReference type="Pfam" id="PF14206"/>
    </source>
</evidence>
<dbReference type="GO" id="GO:0016787">
    <property type="term" value="F:hydrolase activity"/>
    <property type="evidence" value="ECO:0007669"/>
    <property type="project" value="UniProtKB-KW"/>
</dbReference>